<dbReference type="OrthoDB" id="118430at2157"/>
<dbReference type="EMBL" id="CP000254">
    <property type="protein sequence ID" value="ABD42646.1"/>
    <property type="molecule type" value="Genomic_DNA"/>
</dbReference>
<dbReference type="EnsemblBacteria" id="ABD42646">
    <property type="protein sequence ID" value="ABD42646"/>
    <property type="gene ID" value="Mhun_2955"/>
</dbReference>
<proteinExistence type="predicted"/>
<keyword evidence="2" id="KW-1185">Reference proteome</keyword>
<sequence length="133" mass="14453">MNPFPVRTVRTTRKAPFERCGRMFLDGDLLRIGIDGKGCSAISIDETWVVLLGLGESPVTGPDGEISGSAWLSESGKGFYFVIGSSVYSTPVQRVKMVLSGKHKKAPVFEKIPITGCEEFPSQSTPVPDRMES</sequence>
<evidence type="ECO:0000313" key="2">
    <source>
        <dbReference type="Proteomes" id="UP000001941"/>
    </source>
</evidence>
<dbReference type="Proteomes" id="UP000001941">
    <property type="component" value="Chromosome"/>
</dbReference>
<evidence type="ECO:0000313" key="1">
    <source>
        <dbReference type="EMBL" id="ABD42646.1"/>
    </source>
</evidence>
<protein>
    <submittedName>
        <fullName evidence="1">Uncharacterized protein</fullName>
    </submittedName>
</protein>
<gene>
    <name evidence="1" type="ordered locus">Mhun_2955</name>
</gene>
<dbReference type="HOGENOM" id="CLU_1901942_0_0_2"/>
<accession>Q2FS04</accession>
<dbReference type="KEGG" id="mhu:Mhun_2955"/>
<dbReference type="InParanoid" id="Q2FS04"/>
<reference evidence="2" key="1">
    <citation type="journal article" date="2016" name="Stand. Genomic Sci.">
        <title>Complete genome sequence of Methanospirillum hungatei type strain JF1.</title>
        <authorList>
            <person name="Gunsalus R.P."/>
            <person name="Cook L.E."/>
            <person name="Crable B."/>
            <person name="Rohlin L."/>
            <person name="McDonald E."/>
            <person name="Mouttaki H."/>
            <person name="Sieber J.R."/>
            <person name="Poweleit N."/>
            <person name="Zhou H."/>
            <person name="Lapidus A.L."/>
            <person name="Daligault H.E."/>
            <person name="Land M."/>
            <person name="Gilna P."/>
            <person name="Ivanova N."/>
            <person name="Kyrpides N."/>
            <person name="Culley D.E."/>
            <person name="McInerney M.J."/>
        </authorList>
    </citation>
    <scope>NUCLEOTIDE SEQUENCE [LARGE SCALE GENOMIC DNA]</scope>
    <source>
        <strain evidence="2">ATCC 27890 / DSM 864 / NBRC 100397 / JF-1</strain>
    </source>
</reference>
<name>Q2FS04_METHJ</name>
<dbReference type="GeneID" id="3922545"/>
<dbReference type="RefSeq" id="WP_011449899.1">
    <property type="nucleotide sequence ID" value="NC_007796.1"/>
</dbReference>
<dbReference type="STRING" id="323259.Mhun_2955"/>
<organism evidence="1 2">
    <name type="scientific">Methanospirillum hungatei JF-1 (strain ATCC 27890 / DSM 864 / NBRC 100397 / JF-1)</name>
    <dbReference type="NCBI Taxonomy" id="323259"/>
    <lineage>
        <taxon>Archaea</taxon>
        <taxon>Methanobacteriati</taxon>
        <taxon>Methanobacteriota</taxon>
        <taxon>Stenosarchaea group</taxon>
        <taxon>Methanomicrobia</taxon>
        <taxon>Methanomicrobiales</taxon>
        <taxon>Methanospirillaceae</taxon>
        <taxon>Methanospirillum</taxon>
    </lineage>
</organism>
<dbReference type="AlphaFoldDB" id="Q2FS04"/>